<protein>
    <submittedName>
        <fullName evidence="1">Uncharacterized protein</fullName>
    </submittedName>
</protein>
<sequence length="111" mass="11935">MRRLEPRVRSRGVSADGAADVGEVSGFTSTVELILAETVASSAVIYQRAGLEPCPQPKNVIISLVMAKTGTDRGLSIGLGSELRSQFFVAQGDLAKMRRESRAKIGMWLRG</sequence>
<proteinExistence type="predicted"/>
<dbReference type="AlphaFoldDB" id="A0A0H5QGY5"/>
<name>A0A0H5QGY5_9EUKA</name>
<reference evidence="1" key="1">
    <citation type="submission" date="2015-04" db="EMBL/GenBank/DDBJ databases">
        <title>The genome sequence of the plant pathogenic Rhizarian Plasmodiophora brassicae reveals insights in its biotrophic life cycle and the origin of chitin synthesis.</title>
        <authorList>
            <person name="Schwelm A."/>
            <person name="Fogelqvist J."/>
            <person name="Knaust A."/>
            <person name="Julke S."/>
            <person name="Lilja T."/>
            <person name="Dhandapani V."/>
            <person name="Bonilla-Rosso G."/>
            <person name="Karlsson M."/>
            <person name="Shevchenko A."/>
            <person name="Choi S.R."/>
            <person name="Kim H.G."/>
            <person name="Park J.Y."/>
            <person name="Lim Y.P."/>
            <person name="Ludwig-Muller J."/>
            <person name="Dixelius C."/>
        </authorList>
    </citation>
    <scope>NUCLEOTIDE SEQUENCE</scope>
    <source>
        <tissue evidence="1">Potato root galls</tissue>
    </source>
</reference>
<evidence type="ECO:0000313" key="1">
    <source>
        <dbReference type="EMBL" id="CRZ01258.1"/>
    </source>
</evidence>
<organism evidence="1">
    <name type="scientific">Spongospora subterranea</name>
    <dbReference type="NCBI Taxonomy" id="70186"/>
    <lineage>
        <taxon>Eukaryota</taxon>
        <taxon>Sar</taxon>
        <taxon>Rhizaria</taxon>
        <taxon>Endomyxa</taxon>
        <taxon>Phytomyxea</taxon>
        <taxon>Plasmodiophorida</taxon>
        <taxon>Plasmodiophoridae</taxon>
        <taxon>Spongospora</taxon>
    </lineage>
</organism>
<feature type="non-terminal residue" evidence="1">
    <location>
        <position position="111"/>
    </location>
</feature>
<dbReference type="EMBL" id="HACM01000816">
    <property type="protein sequence ID" value="CRZ01258.1"/>
    <property type="molecule type" value="Transcribed_RNA"/>
</dbReference>
<accession>A0A0H5QGY5</accession>